<feature type="transmembrane region" description="Helical" evidence="1">
    <location>
        <begin position="18"/>
        <end position="35"/>
    </location>
</feature>
<organism evidence="3 4">
    <name type="scientific">Rhodanobacter hydrolyticus</name>
    <dbReference type="NCBI Taxonomy" id="2250595"/>
    <lineage>
        <taxon>Bacteria</taxon>
        <taxon>Pseudomonadati</taxon>
        <taxon>Pseudomonadota</taxon>
        <taxon>Gammaproteobacteria</taxon>
        <taxon>Lysobacterales</taxon>
        <taxon>Rhodanobacteraceae</taxon>
        <taxon>Rhodanobacter</taxon>
    </lineage>
</organism>
<accession>A0ABW8J4U8</accession>
<keyword evidence="1" id="KW-1133">Transmembrane helix</keyword>
<proteinExistence type="predicted"/>
<sequence>MADHDPCGKPDPERQRKFLAGIAIGTAIGCGIGVAMHNLALGISLGVAIGVAMGAGGRKNDKSGRE</sequence>
<dbReference type="RefSeq" id="WP_404613342.1">
    <property type="nucleotide sequence ID" value="NZ_JADIKK010000008.1"/>
</dbReference>
<dbReference type="EMBL" id="JADIKK010000008">
    <property type="protein sequence ID" value="MFK2877209.1"/>
    <property type="molecule type" value="Genomic_DNA"/>
</dbReference>
<dbReference type="Proteomes" id="UP001620339">
    <property type="component" value="Unassembled WGS sequence"/>
</dbReference>
<protein>
    <recommendedName>
        <fullName evidence="2">Glycine zipper-like domain-containing protein</fullName>
    </recommendedName>
</protein>
<reference evidence="3 4" key="1">
    <citation type="submission" date="2020-10" db="EMBL/GenBank/DDBJ databases">
        <title>Phylogeny of dyella-like bacteria.</title>
        <authorList>
            <person name="Fu J."/>
        </authorList>
    </citation>
    <scope>NUCLEOTIDE SEQUENCE [LARGE SCALE GENOMIC DNA]</scope>
    <source>
        <strain evidence="3 4">KACC 19113</strain>
    </source>
</reference>
<keyword evidence="4" id="KW-1185">Reference proteome</keyword>
<name>A0ABW8J4U8_9GAMM</name>
<keyword evidence="1" id="KW-0472">Membrane</keyword>
<evidence type="ECO:0000256" key="1">
    <source>
        <dbReference type="SAM" id="Phobius"/>
    </source>
</evidence>
<keyword evidence="1" id="KW-0812">Transmembrane</keyword>
<gene>
    <name evidence="3" type="ORF">ISP25_09045</name>
</gene>
<evidence type="ECO:0000313" key="3">
    <source>
        <dbReference type="EMBL" id="MFK2877209.1"/>
    </source>
</evidence>
<dbReference type="Pfam" id="PF26273">
    <property type="entry name" value="Gly_zipper"/>
    <property type="match status" value="1"/>
</dbReference>
<comment type="caution">
    <text evidence="3">The sequence shown here is derived from an EMBL/GenBank/DDBJ whole genome shotgun (WGS) entry which is preliminary data.</text>
</comment>
<evidence type="ECO:0000259" key="2">
    <source>
        <dbReference type="Pfam" id="PF26273"/>
    </source>
</evidence>
<feature type="domain" description="Glycine zipper-like" evidence="2">
    <location>
        <begin position="15"/>
        <end position="55"/>
    </location>
</feature>
<evidence type="ECO:0000313" key="4">
    <source>
        <dbReference type="Proteomes" id="UP001620339"/>
    </source>
</evidence>
<dbReference type="InterPro" id="IPR058598">
    <property type="entry name" value="Gly_zipper-like_dom"/>
</dbReference>